<dbReference type="Proteomes" id="UP001432027">
    <property type="component" value="Unassembled WGS sequence"/>
</dbReference>
<keyword evidence="4 7" id="KW-1133">Transmembrane helix</keyword>
<keyword evidence="9" id="KW-1185">Reference proteome</keyword>
<comment type="similarity">
    <text evidence="2">Belongs to the BLCAP family.</text>
</comment>
<reference evidence="8" key="1">
    <citation type="submission" date="2023-10" db="EMBL/GenBank/DDBJ databases">
        <title>Genome assembly of Pristionchus species.</title>
        <authorList>
            <person name="Yoshida K."/>
            <person name="Sommer R.J."/>
        </authorList>
    </citation>
    <scope>NUCLEOTIDE SEQUENCE</scope>
    <source>
        <strain evidence="8">RS0144</strain>
    </source>
</reference>
<feature type="transmembrane region" description="Helical" evidence="7">
    <location>
        <begin position="20"/>
        <end position="40"/>
    </location>
</feature>
<dbReference type="EMBL" id="BTSX01000005">
    <property type="protein sequence ID" value="GMT02518.1"/>
    <property type="molecule type" value="Genomic_DNA"/>
</dbReference>
<comment type="function">
    <text evidence="6">Acts as a tumor suppressor; induces growth arrest at G(1)/S checkpoint and apoptosis via RB1-dependent and p53/TP53- and NF-kappa-B-independent mechanisms. Modulates expression of genes involved in the regulation of proliferation, cell cycle and apoptosis.</text>
</comment>
<dbReference type="SMART" id="SM01396">
    <property type="entry name" value="BC10"/>
    <property type="match status" value="1"/>
</dbReference>
<gene>
    <name evidence="8" type="ORF">PENTCL1PPCAC_24692</name>
</gene>
<evidence type="ECO:0000256" key="3">
    <source>
        <dbReference type="ARBA" id="ARBA00022692"/>
    </source>
</evidence>
<comment type="subcellular location">
    <subcellularLocation>
        <location evidence="1">Membrane</location>
    </subcellularLocation>
</comment>
<dbReference type="PANTHER" id="PTHR13259:SF1">
    <property type="entry name" value="BLADDER CANCER-ASSOCIATED PROTEIN"/>
    <property type="match status" value="1"/>
</dbReference>
<name>A0AAV5U7T0_9BILA</name>
<dbReference type="InterPro" id="IPR009598">
    <property type="entry name" value="BCALP"/>
</dbReference>
<dbReference type="Pfam" id="PF06726">
    <property type="entry name" value="BC10"/>
    <property type="match status" value="1"/>
</dbReference>
<evidence type="ECO:0000256" key="1">
    <source>
        <dbReference type="ARBA" id="ARBA00004370"/>
    </source>
</evidence>
<evidence type="ECO:0000256" key="2">
    <source>
        <dbReference type="ARBA" id="ARBA00007216"/>
    </source>
</evidence>
<feature type="non-terminal residue" evidence="8">
    <location>
        <position position="1"/>
    </location>
</feature>
<protein>
    <recommendedName>
        <fullName evidence="10">Bladder cancer-associated protein</fullName>
    </recommendedName>
</protein>
<dbReference type="PANTHER" id="PTHR13259">
    <property type="entry name" value="BLADDER CANCER 10 KD PROTEIN HOMOLOG"/>
    <property type="match status" value="1"/>
</dbReference>
<dbReference type="AlphaFoldDB" id="A0AAV5U7T0"/>
<keyword evidence="5 7" id="KW-0472">Membrane</keyword>
<dbReference type="GO" id="GO:0016020">
    <property type="term" value="C:membrane"/>
    <property type="evidence" value="ECO:0007669"/>
    <property type="project" value="UniProtKB-SubCell"/>
</dbReference>
<organism evidence="8 9">
    <name type="scientific">Pristionchus entomophagus</name>
    <dbReference type="NCBI Taxonomy" id="358040"/>
    <lineage>
        <taxon>Eukaryota</taxon>
        <taxon>Metazoa</taxon>
        <taxon>Ecdysozoa</taxon>
        <taxon>Nematoda</taxon>
        <taxon>Chromadorea</taxon>
        <taxon>Rhabditida</taxon>
        <taxon>Rhabditina</taxon>
        <taxon>Diplogasteromorpha</taxon>
        <taxon>Diplogasteroidea</taxon>
        <taxon>Neodiplogasteridae</taxon>
        <taxon>Pristionchus</taxon>
    </lineage>
</organism>
<evidence type="ECO:0000256" key="6">
    <source>
        <dbReference type="ARBA" id="ARBA00045856"/>
    </source>
</evidence>
<proteinExistence type="inferred from homology"/>
<feature type="transmembrane region" description="Helical" evidence="7">
    <location>
        <begin position="47"/>
        <end position="64"/>
    </location>
</feature>
<accession>A0AAV5U7T0</accession>
<evidence type="ECO:0000256" key="4">
    <source>
        <dbReference type="ARBA" id="ARBA00022989"/>
    </source>
</evidence>
<sequence length="100" mass="11903">RMYCLQWLLPVLLIPKHYLHPQFLLDQALFMWFYIIGFFVERRPCHICSIIFFTALGLICYADLDSCIFWPTCTLRNNGEMCDYVYRNEHSDGTNLAKTL</sequence>
<comment type="caution">
    <text evidence="8">The sequence shown here is derived from an EMBL/GenBank/DDBJ whole genome shotgun (WGS) entry which is preliminary data.</text>
</comment>
<evidence type="ECO:0000313" key="9">
    <source>
        <dbReference type="Proteomes" id="UP001432027"/>
    </source>
</evidence>
<evidence type="ECO:0008006" key="10">
    <source>
        <dbReference type="Google" id="ProtNLM"/>
    </source>
</evidence>
<evidence type="ECO:0000256" key="5">
    <source>
        <dbReference type="ARBA" id="ARBA00023136"/>
    </source>
</evidence>
<keyword evidence="3 7" id="KW-0812">Transmembrane</keyword>
<evidence type="ECO:0000313" key="8">
    <source>
        <dbReference type="EMBL" id="GMT02518.1"/>
    </source>
</evidence>
<evidence type="ECO:0000256" key="7">
    <source>
        <dbReference type="SAM" id="Phobius"/>
    </source>
</evidence>